<comment type="caution">
    <text evidence="2">The sequence shown here is derived from an EMBL/GenBank/DDBJ whole genome shotgun (WGS) entry which is preliminary data.</text>
</comment>
<sequence>NQNQEEDNFPQKNLITWNEVLKDGDKYLLIDVRDTKSYDMCHFKNSVNLTKEGIQNYETNKIKVIVCRKGISAKKIWYELNDESILVMKGGLTAYKNEIDNKFTIF</sequence>
<dbReference type="SUPFAM" id="SSF52821">
    <property type="entry name" value="Rhodanese/Cell cycle control phosphatase"/>
    <property type="match status" value="1"/>
</dbReference>
<feature type="domain" description="Rhodanese" evidence="1">
    <location>
        <begin position="23"/>
        <end position="104"/>
    </location>
</feature>
<evidence type="ECO:0000313" key="3">
    <source>
        <dbReference type="Proteomes" id="UP000282876"/>
    </source>
</evidence>
<dbReference type="STRING" id="291195.A0A437ALA3"/>
<feature type="non-terminal residue" evidence="2">
    <location>
        <position position="1"/>
    </location>
</feature>
<accession>A0A437ALA3</accession>
<keyword evidence="2" id="KW-0548">Nucleotidyltransferase</keyword>
<dbReference type="VEuPathDB" id="MicrosporidiaDB:TUBRATIS_15360"/>
<reference evidence="2 3" key="1">
    <citation type="submission" date="2018-10" db="EMBL/GenBank/DDBJ databases">
        <title>Draft genome sequence of the microsporidian Tubulinosema ratisbonensis.</title>
        <authorList>
            <person name="Polonais V."/>
            <person name="Peyretaillade E."/>
            <person name="Niehus S."/>
            <person name="Wawrzyniak I."/>
            <person name="Franchet A."/>
            <person name="Gaspin C."/>
            <person name="Reichstadt M."/>
            <person name="Belser C."/>
            <person name="Labadie K."/>
            <person name="Delbac F."/>
            <person name="Ferrandon D."/>
        </authorList>
    </citation>
    <scope>NUCLEOTIDE SEQUENCE [LARGE SCALE GENOMIC DNA]</scope>
    <source>
        <strain evidence="2 3">Franzen</strain>
    </source>
</reference>
<dbReference type="PROSITE" id="PS50206">
    <property type="entry name" value="RHODANESE_3"/>
    <property type="match status" value="1"/>
</dbReference>
<dbReference type="Pfam" id="PF00581">
    <property type="entry name" value="Rhodanese"/>
    <property type="match status" value="1"/>
</dbReference>
<evidence type="ECO:0000259" key="1">
    <source>
        <dbReference type="PROSITE" id="PS50206"/>
    </source>
</evidence>
<organism evidence="2 3">
    <name type="scientific">Tubulinosema ratisbonensis</name>
    <dbReference type="NCBI Taxonomy" id="291195"/>
    <lineage>
        <taxon>Eukaryota</taxon>
        <taxon>Fungi</taxon>
        <taxon>Fungi incertae sedis</taxon>
        <taxon>Microsporidia</taxon>
        <taxon>Tubulinosematoidea</taxon>
        <taxon>Tubulinosematidae</taxon>
        <taxon>Tubulinosema</taxon>
    </lineage>
</organism>
<dbReference type="InterPro" id="IPR001763">
    <property type="entry name" value="Rhodanese-like_dom"/>
</dbReference>
<keyword evidence="2" id="KW-0808">Transferase</keyword>
<dbReference type="Proteomes" id="UP000282876">
    <property type="component" value="Unassembled WGS sequence"/>
</dbReference>
<dbReference type="AlphaFoldDB" id="A0A437ALA3"/>
<dbReference type="EMBL" id="RCSS01000347">
    <property type="protein sequence ID" value="RVD91983.1"/>
    <property type="molecule type" value="Genomic_DNA"/>
</dbReference>
<protein>
    <submittedName>
        <fullName evidence="2">Adenylyltransferase and sulfurtransferase MOCS3</fullName>
    </submittedName>
</protein>
<dbReference type="OrthoDB" id="10261062at2759"/>
<dbReference type="GO" id="GO:0016779">
    <property type="term" value="F:nucleotidyltransferase activity"/>
    <property type="evidence" value="ECO:0007669"/>
    <property type="project" value="UniProtKB-KW"/>
</dbReference>
<evidence type="ECO:0000313" key="2">
    <source>
        <dbReference type="EMBL" id="RVD91983.1"/>
    </source>
</evidence>
<proteinExistence type="predicted"/>
<keyword evidence="3" id="KW-1185">Reference proteome</keyword>
<gene>
    <name evidence="2" type="ORF">TUBRATIS_15360</name>
</gene>
<name>A0A437ALA3_9MICR</name>
<dbReference type="InterPro" id="IPR036873">
    <property type="entry name" value="Rhodanese-like_dom_sf"/>
</dbReference>
<dbReference type="Gene3D" id="3.40.250.10">
    <property type="entry name" value="Rhodanese-like domain"/>
    <property type="match status" value="1"/>
</dbReference>